<evidence type="ECO:0000313" key="2">
    <source>
        <dbReference type="EMBL" id="MEP0864570.1"/>
    </source>
</evidence>
<sequence>MINNFAIVLAAGASTRMNSCKTSLMWRDRKNLLSYQVEEFLLAGITPIVVLGPHNWERRADCLPGSIAVINNQPSDGKTSSILIGLKHLPRHFHTLVISAVDQPRSAWIYQKLLQASESSDAPITAPTYQGKMGHPLFFSPEVLPKLENLREESFGLRQVVQDFHPNIQQVEFDTSDVLMDLNTPESYQSEFIKLPTIAVLNYL</sequence>
<evidence type="ECO:0000259" key="1">
    <source>
        <dbReference type="Pfam" id="PF12804"/>
    </source>
</evidence>
<evidence type="ECO:0000313" key="3">
    <source>
        <dbReference type="Proteomes" id="UP001442494"/>
    </source>
</evidence>
<dbReference type="RefSeq" id="WP_199295195.1">
    <property type="nucleotide sequence ID" value="NZ_JAMPKK010000015.1"/>
</dbReference>
<feature type="domain" description="MobA-like NTP transferase" evidence="1">
    <location>
        <begin position="6"/>
        <end position="162"/>
    </location>
</feature>
<gene>
    <name evidence="2" type="ORF">NDI37_08825</name>
</gene>
<dbReference type="InterPro" id="IPR029044">
    <property type="entry name" value="Nucleotide-diphossugar_trans"/>
</dbReference>
<keyword evidence="3" id="KW-1185">Reference proteome</keyword>
<dbReference type="Gene3D" id="3.90.550.10">
    <property type="entry name" value="Spore Coat Polysaccharide Biosynthesis Protein SpsA, Chain A"/>
    <property type="match status" value="1"/>
</dbReference>
<dbReference type="PANTHER" id="PTHR43777">
    <property type="entry name" value="MOLYBDENUM COFACTOR CYTIDYLYLTRANSFERASE"/>
    <property type="match status" value="1"/>
</dbReference>
<dbReference type="InterPro" id="IPR025877">
    <property type="entry name" value="MobA-like_NTP_Trfase"/>
</dbReference>
<protein>
    <submittedName>
        <fullName evidence="2">Nucleotidyltransferase family protein</fullName>
    </submittedName>
</protein>
<dbReference type="EMBL" id="JAMPKK010000015">
    <property type="protein sequence ID" value="MEP0864570.1"/>
    <property type="molecule type" value="Genomic_DNA"/>
</dbReference>
<organism evidence="2 3">
    <name type="scientific">Funiculus sociatus GB2-A5</name>
    <dbReference type="NCBI Taxonomy" id="2933946"/>
    <lineage>
        <taxon>Bacteria</taxon>
        <taxon>Bacillati</taxon>
        <taxon>Cyanobacteriota</taxon>
        <taxon>Cyanophyceae</taxon>
        <taxon>Coleofasciculales</taxon>
        <taxon>Coleofasciculaceae</taxon>
        <taxon>Funiculus</taxon>
    </lineage>
</organism>
<comment type="caution">
    <text evidence="2">The sequence shown here is derived from an EMBL/GenBank/DDBJ whole genome shotgun (WGS) entry which is preliminary data.</text>
</comment>
<dbReference type="CDD" id="cd04182">
    <property type="entry name" value="GT_2_like_f"/>
    <property type="match status" value="1"/>
</dbReference>
<proteinExistence type="predicted"/>
<dbReference type="Pfam" id="PF12804">
    <property type="entry name" value="NTP_transf_3"/>
    <property type="match status" value="1"/>
</dbReference>
<dbReference type="PANTHER" id="PTHR43777:SF1">
    <property type="entry name" value="MOLYBDENUM COFACTOR CYTIDYLYLTRANSFERASE"/>
    <property type="match status" value="1"/>
</dbReference>
<reference evidence="2 3" key="1">
    <citation type="submission" date="2022-04" db="EMBL/GenBank/DDBJ databases">
        <title>Positive selection, recombination, and allopatry shape intraspecific diversity of widespread and dominant cyanobacteria.</title>
        <authorList>
            <person name="Wei J."/>
            <person name="Shu W."/>
            <person name="Hu C."/>
        </authorList>
    </citation>
    <scope>NUCLEOTIDE SEQUENCE [LARGE SCALE GENOMIC DNA]</scope>
    <source>
        <strain evidence="2 3">GB2-A5</strain>
    </source>
</reference>
<dbReference type="Proteomes" id="UP001442494">
    <property type="component" value="Unassembled WGS sequence"/>
</dbReference>
<dbReference type="SUPFAM" id="SSF53448">
    <property type="entry name" value="Nucleotide-diphospho-sugar transferases"/>
    <property type="match status" value="1"/>
</dbReference>
<name>A0ABV0JMA8_9CYAN</name>
<accession>A0ABV0JMA8</accession>